<comment type="caution">
    <text evidence="15">The sequence shown here is derived from an EMBL/GenBank/DDBJ whole genome shotgun (WGS) entry which is preliminary data.</text>
</comment>
<accession>A0ABN8MAK9</accession>
<proteinExistence type="inferred from homology"/>
<dbReference type="Proteomes" id="UP001159427">
    <property type="component" value="Unassembled WGS sequence"/>
</dbReference>
<keyword evidence="6" id="KW-0808">Transferase</keyword>
<evidence type="ECO:0000256" key="4">
    <source>
        <dbReference type="ARBA" id="ARBA00012671"/>
    </source>
</evidence>
<dbReference type="EC" id="2.4.1.155" evidence="4"/>
<keyword evidence="8" id="KW-0735">Signal-anchor</keyword>
<evidence type="ECO:0000256" key="8">
    <source>
        <dbReference type="ARBA" id="ARBA00022968"/>
    </source>
</evidence>
<sequence>MYLVVQCGIFVYKLENRSSLFSLSAEIESLPNERTNKLPILFQNRAQAPLNNCSIPDDWLYPLCNYKIEWMTQMWSIDRECYVNQHGVDPRDNCNMLIYFSEVEKWCPMLPWRRHLYPSKKNSNKLLHVRDDLTELMQKLYESKYQFMRDRIARLWPEWRDSAKRLEQQKPSFGNRQIKNILLFMGAFAHHKTWLEKAYDGVPLGEMVQWSDLIASMYVLGHNITLSAERDSINRLLDANSKKRLCASRLVHKPFDLIYTDYIGAYFLNEDLGASRTHFRCNLRILDSFGTDAEFNCPEYEGLDKSLSSNWGAQDVHLRQIMTMFPHSPDNLFLGFVVDKALAIEENRIKSFNQKTNSSTAKPIGLLYAKKATYLNGRRKYIDVLSKYLEIHGTIAGEGSEDYKALVPDYVINHGIMKGGDLQKLLRIAKVFIGLGFPYEGPAPLEAISQGCVFINPGLDPPHSRSNTDFFKSKPTSRELTSQHPYMETFIGKPHVYTIDVNNLDLVEATIKEIISLEVKPFLPYEWTPGGMLERLNAFVEKMDFCEHGEQWPPTEEMHLLLGSKGDSCKDTCAKNGFLCEPSFFNHINSVEKFEKFGITCDKQTKENRLHAPSHAPADKACTLQAMSLLFSCVSKDPERMRLCPCRDYQDEQVAFCKNCD</sequence>
<dbReference type="PANTHER" id="PTHR15075">
    <property type="entry name" value="ALPHA-MANNOSIDE BETA-1,6-N-ACETYLGLUCOSAMINYLTRANSFERASE"/>
    <property type="match status" value="1"/>
</dbReference>
<dbReference type="InterPro" id="IPR026116">
    <property type="entry name" value="GT18_cat"/>
</dbReference>
<keyword evidence="11" id="KW-0472">Membrane</keyword>
<evidence type="ECO:0000256" key="11">
    <source>
        <dbReference type="ARBA" id="ARBA00023136"/>
    </source>
</evidence>
<evidence type="ECO:0000259" key="14">
    <source>
        <dbReference type="Pfam" id="PF15024"/>
    </source>
</evidence>
<evidence type="ECO:0000256" key="3">
    <source>
        <dbReference type="ARBA" id="ARBA00007477"/>
    </source>
</evidence>
<gene>
    <name evidence="15" type="ORF">PEVE_00027438</name>
</gene>
<dbReference type="InterPro" id="IPR052105">
    <property type="entry name" value="MGAT5_Glycosyltransferase"/>
</dbReference>
<feature type="domain" description="Glycosyltransferase family 18 catalytic" evidence="14">
    <location>
        <begin position="81"/>
        <end position="646"/>
    </location>
</feature>
<organism evidence="15 16">
    <name type="scientific">Porites evermanni</name>
    <dbReference type="NCBI Taxonomy" id="104178"/>
    <lineage>
        <taxon>Eukaryota</taxon>
        <taxon>Metazoa</taxon>
        <taxon>Cnidaria</taxon>
        <taxon>Anthozoa</taxon>
        <taxon>Hexacorallia</taxon>
        <taxon>Scleractinia</taxon>
        <taxon>Fungiina</taxon>
        <taxon>Poritidae</taxon>
        <taxon>Porites</taxon>
    </lineage>
</organism>
<evidence type="ECO:0000256" key="10">
    <source>
        <dbReference type="ARBA" id="ARBA00023034"/>
    </source>
</evidence>
<evidence type="ECO:0000256" key="6">
    <source>
        <dbReference type="ARBA" id="ARBA00022679"/>
    </source>
</evidence>
<keyword evidence="12" id="KW-0325">Glycoprotein</keyword>
<evidence type="ECO:0000256" key="1">
    <source>
        <dbReference type="ARBA" id="ARBA00004323"/>
    </source>
</evidence>
<dbReference type="EMBL" id="CALNXI010000377">
    <property type="protein sequence ID" value="CAH3025885.1"/>
    <property type="molecule type" value="Genomic_DNA"/>
</dbReference>
<comment type="catalytic activity">
    <reaction evidence="13">
        <text>N(4)-{beta-D-GlcNAc-(1-&gt;2)-[beta-D-GlcNAc-(1-&gt;4)]-alpha-D-Man-(1-&gt;3)-[beta-D-GlcNAc-(1-&gt;2)-alpha-D-Man-(1-&gt;6)]-beta-D-Man-(1-&gt;4)-beta-D-GlcNAc-(1-&gt;4)-beta-D-GlcNAc}-L-asparaginyl-[protein] + UDP-N-acetyl-alpha-D-glucosamine = N(4)-{beta-D-GlcNAc-(1-&gt;2)-[beta-D-GlcNAc-(1-&gt;4)]-alpha-D-Man-(1-&gt;3)-[beta-D-GlcNAc-(1-&gt;2)-[beta-D-GlcNAc-(1-&gt;6)]-alpha-D-Man-(1-&gt;6)]-beta-D-Man-(1-&gt;4)-beta-D-GlcNAc-(1-&gt;4)-beta-D-GlcNAc}-L-asparaginyl-[protein] + UDP + H(+)</text>
        <dbReference type="Rhea" id="RHEA:16921"/>
        <dbReference type="Rhea" id="RHEA-COMP:14374"/>
        <dbReference type="Rhea" id="RHEA-COMP:14377"/>
        <dbReference type="ChEBI" id="CHEBI:15378"/>
        <dbReference type="ChEBI" id="CHEBI:57705"/>
        <dbReference type="ChEBI" id="CHEBI:58223"/>
        <dbReference type="ChEBI" id="CHEBI:139507"/>
        <dbReference type="ChEBI" id="CHEBI:139510"/>
        <dbReference type="EC" id="2.4.1.155"/>
    </reaction>
</comment>
<evidence type="ECO:0000256" key="9">
    <source>
        <dbReference type="ARBA" id="ARBA00022989"/>
    </source>
</evidence>
<keyword evidence="9" id="KW-1133">Transmembrane helix</keyword>
<evidence type="ECO:0000313" key="15">
    <source>
        <dbReference type="EMBL" id="CAH3025885.1"/>
    </source>
</evidence>
<evidence type="ECO:0000256" key="7">
    <source>
        <dbReference type="ARBA" id="ARBA00022692"/>
    </source>
</evidence>
<keyword evidence="7" id="KW-0812">Transmembrane</keyword>
<name>A0ABN8MAK9_9CNID</name>
<evidence type="ECO:0000313" key="16">
    <source>
        <dbReference type="Proteomes" id="UP001159427"/>
    </source>
</evidence>
<keyword evidence="10" id="KW-0333">Golgi apparatus</keyword>
<keyword evidence="5" id="KW-0328">Glycosyltransferase</keyword>
<comment type="subcellular location">
    <subcellularLocation>
        <location evidence="1">Golgi apparatus membrane</location>
        <topology evidence="1">Single-pass type II membrane protein</topology>
    </subcellularLocation>
</comment>
<dbReference type="PANTHER" id="PTHR15075:SF2">
    <property type="entry name" value="ALPHA-1,6-MANNOSYLGLYCOPROTEIN 6-BETA-N-ACETYLGLUCOSAMINYLTRANSFERASE"/>
    <property type="match status" value="1"/>
</dbReference>
<keyword evidence="16" id="KW-1185">Reference proteome</keyword>
<dbReference type="Pfam" id="PF15024">
    <property type="entry name" value="Glyco_transf_18"/>
    <property type="match status" value="1"/>
</dbReference>
<protein>
    <recommendedName>
        <fullName evidence="4">alpha-1,6-mannosyl-glycoprotein 6-beta-N-acetylglucosaminyltransferase</fullName>
        <ecNumber evidence="4">2.4.1.155</ecNumber>
    </recommendedName>
</protein>
<reference evidence="15 16" key="1">
    <citation type="submission" date="2022-05" db="EMBL/GenBank/DDBJ databases">
        <authorList>
            <consortium name="Genoscope - CEA"/>
            <person name="William W."/>
        </authorList>
    </citation>
    <scope>NUCLEOTIDE SEQUENCE [LARGE SCALE GENOMIC DNA]</scope>
</reference>
<evidence type="ECO:0000256" key="13">
    <source>
        <dbReference type="ARBA" id="ARBA00048243"/>
    </source>
</evidence>
<evidence type="ECO:0000256" key="2">
    <source>
        <dbReference type="ARBA" id="ARBA00004922"/>
    </source>
</evidence>
<evidence type="ECO:0000256" key="12">
    <source>
        <dbReference type="ARBA" id="ARBA00023180"/>
    </source>
</evidence>
<comment type="similarity">
    <text evidence="3">Belongs to the glycosyltransferase 18 family.</text>
</comment>
<comment type="pathway">
    <text evidence="2">Protein modification; protein glycosylation.</text>
</comment>
<evidence type="ECO:0000256" key="5">
    <source>
        <dbReference type="ARBA" id="ARBA00022676"/>
    </source>
</evidence>